<organism evidence="3 4">
    <name type="scientific">Eptatretus burgeri</name>
    <name type="common">Inshore hagfish</name>
    <dbReference type="NCBI Taxonomy" id="7764"/>
    <lineage>
        <taxon>Eukaryota</taxon>
        <taxon>Metazoa</taxon>
        <taxon>Chordata</taxon>
        <taxon>Craniata</taxon>
        <taxon>Vertebrata</taxon>
        <taxon>Cyclostomata</taxon>
        <taxon>Myxini</taxon>
        <taxon>Myxiniformes</taxon>
        <taxon>Myxinidae</taxon>
        <taxon>Eptatretinae</taxon>
        <taxon>Eptatretus</taxon>
    </lineage>
</organism>
<dbReference type="PANTHER" id="PTHR15496:SF2">
    <property type="entry name" value="GENERAL TRANSCRIPTION FACTOR 3C POLYPEPTIDE 4"/>
    <property type="match status" value="1"/>
</dbReference>
<sequence length="324" mass="34762">MTYLWESPTPLEPWGPTLSLRGDPIGSSSLAWSRDHRLVACVGNCAQIVNIGIRQQVDKQVPLRFSVTRSFIKDETPKLDKQSQKARNALARVVRPLSARLEFTLNWGFQSQPTAHGFAQACWSPPTLGPSGSCLLALLALDGSLTLRSSTSPLSWTTIADLSSDLSREGANNTPGKSYDKPGPDGGGSNNDGECDKTSDCANLWDRWPGGEPPSPPPKGILLDTVEKIKQRRAALTVVHLAWSPPFPVQCPRAGGSTHTVPVSLLSALTAVGDVFIWKVMDVALILVVCILYADNCAKFCPSSTLACKCSLANAHSCPSLFLA</sequence>
<feature type="compositionally biased region" description="Polar residues" evidence="1">
    <location>
        <begin position="166"/>
        <end position="176"/>
    </location>
</feature>
<accession>A0A8C4Q097</accession>
<feature type="domain" description="Transcription factor IIIC 90kDa subunit N-terminal" evidence="2">
    <location>
        <begin position="32"/>
        <end position="281"/>
    </location>
</feature>
<proteinExistence type="predicted"/>
<reference evidence="3" key="1">
    <citation type="submission" date="2025-08" db="UniProtKB">
        <authorList>
            <consortium name="Ensembl"/>
        </authorList>
    </citation>
    <scope>IDENTIFICATION</scope>
</reference>
<dbReference type="Pfam" id="PF12657">
    <property type="entry name" value="TFIIIC_delta"/>
    <property type="match status" value="1"/>
</dbReference>
<dbReference type="PANTHER" id="PTHR15496">
    <property type="entry name" value="GENERAL TRANSCRIPTION FACTOR 3C POLYPEPTIDE 4 FAMILY"/>
    <property type="match status" value="1"/>
</dbReference>
<dbReference type="InterPro" id="IPR024761">
    <property type="entry name" value="TFIIIC_delta_N"/>
</dbReference>
<protein>
    <recommendedName>
        <fullName evidence="2">Transcription factor IIIC 90kDa subunit N-terminal domain-containing protein</fullName>
    </recommendedName>
</protein>
<evidence type="ECO:0000259" key="2">
    <source>
        <dbReference type="Pfam" id="PF12657"/>
    </source>
</evidence>
<dbReference type="GO" id="GO:0006384">
    <property type="term" value="P:transcription initiation at RNA polymerase III promoter"/>
    <property type="evidence" value="ECO:0007669"/>
    <property type="project" value="InterPro"/>
</dbReference>
<reference evidence="3" key="2">
    <citation type="submission" date="2025-09" db="UniProtKB">
        <authorList>
            <consortium name="Ensembl"/>
        </authorList>
    </citation>
    <scope>IDENTIFICATION</scope>
</reference>
<keyword evidence="4" id="KW-1185">Reference proteome</keyword>
<dbReference type="InterPro" id="IPR044230">
    <property type="entry name" value="GTF3C4"/>
</dbReference>
<name>A0A8C4Q097_EPTBU</name>
<dbReference type="GO" id="GO:0004402">
    <property type="term" value="F:histone acetyltransferase activity"/>
    <property type="evidence" value="ECO:0007669"/>
    <property type="project" value="InterPro"/>
</dbReference>
<evidence type="ECO:0000313" key="3">
    <source>
        <dbReference type="Ensembl" id="ENSEBUP00000008056.1"/>
    </source>
</evidence>
<dbReference type="GO" id="GO:0000127">
    <property type="term" value="C:transcription factor TFIIIC complex"/>
    <property type="evidence" value="ECO:0007669"/>
    <property type="project" value="InterPro"/>
</dbReference>
<dbReference type="AlphaFoldDB" id="A0A8C4Q097"/>
<dbReference type="Ensembl" id="ENSEBUT00000008548.1">
    <property type="protein sequence ID" value="ENSEBUP00000008056.1"/>
    <property type="gene ID" value="ENSEBUG00000005241.1"/>
</dbReference>
<evidence type="ECO:0000313" key="4">
    <source>
        <dbReference type="Proteomes" id="UP000694388"/>
    </source>
</evidence>
<feature type="region of interest" description="Disordered" evidence="1">
    <location>
        <begin position="166"/>
        <end position="196"/>
    </location>
</feature>
<evidence type="ECO:0000256" key="1">
    <source>
        <dbReference type="SAM" id="MobiDB-lite"/>
    </source>
</evidence>
<dbReference type="Proteomes" id="UP000694388">
    <property type="component" value="Unplaced"/>
</dbReference>